<sequence length="462" mass="49955">MGADIEYLRTEMLNWSNALSAYEAGDFQGALRLFEPISDTTKILMNMGLVYDRLGERQAAIESFTKAIELDKYLAIGYFQRGVVYFNAGQYAQAIQDFGETEKMMRTNDEINYAALGLDYRLSRPNILLNKYLALARLGQGHATESTAILSTLTALSSKKAGSADQCAIIDQALANPTSSTPCSTPAGTLYRPSLSRLQFLTAAVSSAPNSPTSAAMDPPPPAYYAAASRSNPTSSEPPTYLGGKRQKSKQGRKRRLSSTSRSSVDAKQQPRVPESVPTHTDLTRAVGPDLTLPIGTEILSTPCAGVRIAHGPLRGLMAWRFVVRRANSRERSSPRAEDASGVLVNFILDTGKETSYVPKEALVALGLKGDFTPGTSLSLMVQGIKTPCIVAQEGEAGRVGLGFMTAGSLTYYFDSGLVAPVLYDGSRERPEDAPRTIPPSASSIPWLLKLMQLVGFGRRHR</sequence>
<accession>A0AAD7BRQ3</accession>
<dbReference type="PROSITE" id="PS50005">
    <property type="entry name" value="TPR"/>
    <property type="match status" value="2"/>
</dbReference>
<evidence type="ECO:0000313" key="3">
    <source>
        <dbReference type="EMBL" id="KAJ7628845.1"/>
    </source>
</evidence>
<name>A0AAD7BRQ3_9AGAR</name>
<keyword evidence="1" id="KW-0802">TPR repeat</keyword>
<evidence type="ECO:0000256" key="1">
    <source>
        <dbReference type="PROSITE-ProRule" id="PRU00339"/>
    </source>
</evidence>
<evidence type="ECO:0000256" key="2">
    <source>
        <dbReference type="SAM" id="MobiDB-lite"/>
    </source>
</evidence>
<feature type="repeat" description="TPR" evidence="1">
    <location>
        <begin position="41"/>
        <end position="74"/>
    </location>
</feature>
<feature type="compositionally biased region" description="Basic residues" evidence="2">
    <location>
        <begin position="245"/>
        <end position="257"/>
    </location>
</feature>
<comment type="caution">
    <text evidence="3">The sequence shown here is derived from an EMBL/GenBank/DDBJ whole genome shotgun (WGS) entry which is preliminary data.</text>
</comment>
<dbReference type="InterPro" id="IPR019734">
    <property type="entry name" value="TPR_rpt"/>
</dbReference>
<dbReference type="InterPro" id="IPR051864">
    <property type="entry name" value="NCF2_NOXA1"/>
</dbReference>
<dbReference type="Pfam" id="PF13181">
    <property type="entry name" value="TPR_8"/>
    <property type="match status" value="1"/>
</dbReference>
<evidence type="ECO:0000313" key="4">
    <source>
        <dbReference type="Proteomes" id="UP001221142"/>
    </source>
</evidence>
<dbReference type="PANTHER" id="PTHR15175:SF0">
    <property type="entry name" value="SH3 DOMAIN-CONTAINING PROTEIN C23A1.17"/>
    <property type="match status" value="1"/>
</dbReference>
<feature type="region of interest" description="Disordered" evidence="2">
    <location>
        <begin position="208"/>
        <end position="285"/>
    </location>
</feature>
<dbReference type="PANTHER" id="PTHR15175">
    <property type="entry name" value="NEUTROPHIL CYTOSOLIC FACTOR 2, NEUTROPHIL NADPH OXIDASE FACTOR 2"/>
    <property type="match status" value="1"/>
</dbReference>
<dbReference type="InterPro" id="IPR011990">
    <property type="entry name" value="TPR-like_helical_dom_sf"/>
</dbReference>
<dbReference type="Gene3D" id="1.25.40.10">
    <property type="entry name" value="Tetratricopeptide repeat domain"/>
    <property type="match status" value="1"/>
</dbReference>
<protein>
    <submittedName>
        <fullName evidence="3">Uncharacterized protein</fullName>
    </submittedName>
</protein>
<dbReference type="SUPFAM" id="SSF48452">
    <property type="entry name" value="TPR-like"/>
    <property type="match status" value="1"/>
</dbReference>
<dbReference type="PROSITE" id="PS50293">
    <property type="entry name" value="TPR_REGION"/>
    <property type="match status" value="1"/>
</dbReference>
<dbReference type="SMART" id="SM00028">
    <property type="entry name" value="TPR"/>
    <property type="match status" value="2"/>
</dbReference>
<feature type="compositionally biased region" description="Polar residues" evidence="2">
    <location>
        <begin position="229"/>
        <end position="238"/>
    </location>
</feature>
<dbReference type="AlphaFoldDB" id="A0AAD7BRQ3"/>
<organism evidence="3 4">
    <name type="scientific">Roridomyces roridus</name>
    <dbReference type="NCBI Taxonomy" id="1738132"/>
    <lineage>
        <taxon>Eukaryota</taxon>
        <taxon>Fungi</taxon>
        <taxon>Dikarya</taxon>
        <taxon>Basidiomycota</taxon>
        <taxon>Agaricomycotina</taxon>
        <taxon>Agaricomycetes</taxon>
        <taxon>Agaricomycetidae</taxon>
        <taxon>Agaricales</taxon>
        <taxon>Marasmiineae</taxon>
        <taxon>Mycenaceae</taxon>
        <taxon>Roridomyces</taxon>
    </lineage>
</organism>
<reference evidence="3" key="1">
    <citation type="submission" date="2023-03" db="EMBL/GenBank/DDBJ databases">
        <title>Massive genome expansion in bonnet fungi (Mycena s.s.) driven by repeated elements and novel gene families across ecological guilds.</title>
        <authorList>
            <consortium name="Lawrence Berkeley National Laboratory"/>
            <person name="Harder C.B."/>
            <person name="Miyauchi S."/>
            <person name="Viragh M."/>
            <person name="Kuo A."/>
            <person name="Thoen E."/>
            <person name="Andreopoulos B."/>
            <person name="Lu D."/>
            <person name="Skrede I."/>
            <person name="Drula E."/>
            <person name="Henrissat B."/>
            <person name="Morin E."/>
            <person name="Kohler A."/>
            <person name="Barry K."/>
            <person name="LaButti K."/>
            <person name="Morin E."/>
            <person name="Salamov A."/>
            <person name="Lipzen A."/>
            <person name="Mereny Z."/>
            <person name="Hegedus B."/>
            <person name="Baldrian P."/>
            <person name="Stursova M."/>
            <person name="Weitz H."/>
            <person name="Taylor A."/>
            <person name="Grigoriev I.V."/>
            <person name="Nagy L.G."/>
            <person name="Martin F."/>
            <person name="Kauserud H."/>
        </authorList>
    </citation>
    <scope>NUCLEOTIDE SEQUENCE</scope>
    <source>
        <strain evidence="3">9284</strain>
    </source>
</reference>
<dbReference type="EMBL" id="JARKIF010000010">
    <property type="protein sequence ID" value="KAJ7628845.1"/>
    <property type="molecule type" value="Genomic_DNA"/>
</dbReference>
<gene>
    <name evidence="3" type="ORF">FB45DRAFT_919356</name>
</gene>
<dbReference type="Proteomes" id="UP001221142">
    <property type="component" value="Unassembled WGS sequence"/>
</dbReference>
<proteinExistence type="predicted"/>
<feature type="repeat" description="TPR" evidence="1">
    <location>
        <begin position="75"/>
        <end position="108"/>
    </location>
</feature>
<keyword evidence="4" id="KW-1185">Reference proteome</keyword>